<dbReference type="GeneID" id="103085882"/>
<name>A0A340X6I4_LIPVE</name>
<keyword evidence="5" id="KW-0539">Nucleus</keyword>
<dbReference type="SUPFAM" id="SSF46785">
    <property type="entry name" value="Winged helix' DNA-binding domain"/>
    <property type="match status" value="1"/>
</dbReference>
<dbReference type="SUPFAM" id="SSF144074">
    <property type="entry name" value="E2F-DP heterodimerization region"/>
    <property type="match status" value="1"/>
</dbReference>
<dbReference type="InterPro" id="IPR032198">
    <property type="entry name" value="E2F_CC-MB"/>
</dbReference>
<dbReference type="GO" id="GO:0000978">
    <property type="term" value="F:RNA polymerase II cis-regulatory region sequence-specific DNA binding"/>
    <property type="evidence" value="ECO:0007669"/>
    <property type="project" value="InterPro"/>
</dbReference>
<dbReference type="OrthoDB" id="1743261at2759"/>
<feature type="compositionally biased region" description="Low complexity" evidence="6">
    <location>
        <begin position="167"/>
        <end position="176"/>
    </location>
</feature>
<evidence type="ECO:0000256" key="5">
    <source>
        <dbReference type="RuleBase" id="RU003796"/>
    </source>
</evidence>
<dbReference type="RefSeq" id="XP_007454914.1">
    <property type="nucleotide sequence ID" value="XM_007454852.1"/>
</dbReference>
<evidence type="ECO:0000259" key="7">
    <source>
        <dbReference type="SMART" id="SM01372"/>
    </source>
</evidence>
<dbReference type="GO" id="GO:0046983">
    <property type="term" value="F:protein dimerization activity"/>
    <property type="evidence" value="ECO:0007669"/>
    <property type="project" value="InterPro"/>
</dbReference>
<organism evidence="8 9">
    <name type="scientific">Lipotes vexillifer</name>
    <name type="common">Yangtze river dolphin</name>
    <dbReference type="NCBI Taxonomy" id="118797"/>
    <lineage>
        <taxon>Eukaryota</taxon>
        <taxon>Metazoa</taxon>
        <taxon>Chordata</taxon>
        <taxon>Craniata</taxon>
        <taxon>Vertebrata</taxon>
        <taxon>Euteleostomi</taxon>
        <taxon>Mammalia</taxon>
        <taxon>Eutheria</taxon>
        <taxon>Laurasiatheria</taxon>
        <taxon>Artiodactyla</taxon>
        <taxon>Whippomorpha</taxon>
        <taxon>Cetacea</taxon>
        <taxon>Odontoceti</taxon>
        <taxon>Lipotidae</taxon>
        <taxon>Lipotes</taxon>
    </lineage>
</organism>
<dbReference type="AlphaFoldDB" id="A0A340X6I4"/>
<evidence type="ECO:0000313" key="8">
    <source>
        <dbReference type="Proteomes" id="UP000265300"/>
    </source>
</evidence>
<feature type="compositionally biased region" description="Polar residues" evidence="6">
    <location>
        <begin position="362"/>
        <end position="390"/>
    </location>
</feature>
<dbReference type="STRING" id="118797.A0A340X6I4"/>
<dbReference type="Pfam" id="PF02319">
    <property type="entry name" value="WHD_E2F_TDP"/>
    <property type="match status" value="1"/>
</dbReference>
<feature type="region of interest" description="Disordered" evidence="6">
    <location>
        <begin position="360"/>
        <end position="390"/>
    </location>
</feature>
<dbReference type="InterPro" id="IPR003316">
    <property type="entry name" value="E2F_WHTH_DNA-bd_dom"/>
</dbReference>
<evidence type="ECO:0000256" key="3">
    <source>
        <dbReference type="ARBA" id="ARBA00023125"/>
    </source>
</evidence>
<feature type="domain" description="E2F/DP family winged-helix DNA-binding" evidence="7">
    <location>
        <begin position="182"/>
        <end position="247"/>
    </location>
</feature>
<keyword evidence="8" id="KW-1185">Reference proteome</keyword>
<dbReference type="GO" id="GO:0090575">
    <property type="term" value="C:RNA polymerase II transcription regulator complex"/>
    <property type="evidence" value="ECO:0007669"/>
    <property type="project" value="TreeGrafter"/>
</dbReference>
<evidence type="ECO:0000256" key="4">
    <source>
        <dbReference type="ARBA" id="ARBA00023163"/>
    </source>
</evidence>
<dbReference type="Gene3D" id="1.10.10.10">
    <property type="entry name" value="Winged helix-like DNA-binding domain superfamily/Winged helix DNA-binding domain"/>
    <property type="match status" value="1"/>
</dbReference>
<dbReference type="Gene3D" id="6.10.250.540">
    <property type="match status" value="1"/>
</dbReference>
<dbReference type="InParanoid" id="A0A340X6I4"/>
<proteinExistence type="inferred from homology"/>
<dbReference type="InterPro" id="IPR015633">
    <property type="entry name" value="E2F"/>
</dbReference>
<dbReference type="InterPro" id="IPR037241">
    <property type="entry name" value="E2F-DP_heterodim"/>
</dbReference>
<dbReference type="SMART" id="SM01372">
    <property type="entry name" value="E2F_TDP"/>
    <property type="match status" value="1"/>
</dbReference>
<protein>
    <submittedName>
        <fullName evidence="9">Transcription factor E2F3</fullName>
    </submittedName>
</protein>
<sequence>MRKGIQPALDQYLVTAGGGEGAAVVAAAAAASMDKRALLASPGFPAAAASAAAAAAPSAYIQILTTNTSTTSCSSSLQSGAVAAGPLLPSAPGVEQTAGSLLYTTPHGPSSRAGLLQQPPTLGRGGGGGGGGGPPAKRRLELGESGQQYLSDGLKTPKGKGRAALRSPDSPKTPKSPSEKTRYDTSLGLLTKKFIQLLSQSPDGVLDLNKAAEVLKVQKRRIYDITNVLEGIHLIKKKSKNNVQWMGCSLSEDGGMLAQCQGLSKEVTELSQEEKKLDELIQSCTLDLKLLTEDSENQRLAYVTYQDIRKISGLKDQTVIVVKAPPETRLEVPDPIESLQIHLASTQGPIEVYLCPEETETHSPMKTNNQDHNGNISKPTSKDLASTNSGHTDCSISMANLSPLASPANLLQQTEDQIPSNLEGPFVNLLPPLLQEDYLLSLGEEEGISDLFDAYDLEKLPLVEDFMCS</sequence>
<accession>A0A340X6I4</accession>
<feature type="compositionally biased region" description="Gly residues" evidence="6">
    <location>
        <begin position="123"/>
        <end position="134"/>
    </location>
</feature>
<dbReference type="CTD" id="1871"/>
<dbReference type="KEGG" id="lve:103085882"/>
<dbReference type="CDD" id="cd14660">
    <property type="entry name" value="E2F_DD"/>
    <property type="match status" value="1"/>
</dbReference>
<keyword evidence="2 5" id="KW-0805">Transcription regulation</keyword>
<gene>
    <name evidence="9" type="primary">E2F3</name>
</gene>
<dbReference type="Proteomes" id="UP000265300">
    <property type="component" value="Unplaced"/>
</dbReference>
<dbReference type="GO" id="GO:0000981">
    <property type="term" value="F:DNA-binding transcription factor activity, RNA polymerase II-specific"/>
    <property type="evidence" value="ECO:0007669"/>
    <property type="project" value="TreeGrafter"/>
</dbReference>
<comment type="similarity">
    <text evidence="1 5">Belongs to the E2F/DP family.</text>
</comment>
<evidence type="ECO:0000313" key="9">
    <source>
        <dbReference type="RefSeq" id="XP_007454914.1"/>
    </source>
</evidence>
<evidence type="ECO:0000256" key="1">
    <source>
        <dbReference type="ARBA" id="ARBA00010940"/>
    </source>
</evidence>
<feature type="region of interest" description="Disordered" evidence="6">
    <location>
        <begin position="100"/>
        <end position="183"/>
    </location>
</feature>
<keyword evidence="3 5" id="KW-0238">DNA-binding</keyword>
<dbReference type="InterPro" id="IPR036390">
    <property type="entry name" value="WH_DNA-bd_sf"/>
</dbReference>
<dbReference type="PANTHER" id="PTHR12081">
    <property type="entry name" value="TRANSCRIPTION FACTOR E2F"/>
    <property type="match status" value="1"/>
</dbReference>
<evidence type="ECO:0000256" key="6">
    <source>
        <dbReference type="SAM" id="MobiDB-lite"/>
    </source>
</evidence>
<dbReference type="FunCoup" id="A0A340X6I4">
    <property type="interactions" value="2498"/>
</dbReference>
<dbReference type="Pfam" id="PF16421">
    <property type="entry name" value="E2F_CC-MB"/>
    <property type="match status" value="1"/>
</dbReference>
<dbReference type="InterPro" id="IPR036388">
    <property type="entry name" value="WH-like_DNA-bd_sf"/>
</dbReference>
<dbReference type="PANTHER" id="PTHR12081:SF44">
    <property type="entry name" value="TRANSCRIPTION FACTOR E2F3"/>
    <property type="match status" value="1"/>
</dbReference>
<evidence type="ECO:0000256" key="2">
    <source>
        <dbReference type="ARBA" id="ARBA00023015"/>
    </source>
</evidence>
<keyword evidence="4 5" id="KW-0804">Transcription</keyword>
<reference evidence="9" key="1">
    <citation type="submission" date="2025-08" db="UniProtKB">
        <authorList>
            <consortium name="RefSeq"/>
        </authorList>
    </citation>
    <scope>IDENTIFICATION</scope>
</reference>
<comment type="subcellular location">
    <subcellularLocation>
        <location evidence="5">Nucleus</location>
    </subcellularLocation>
</comment>
<dbReference type="FunFam" id="1.10.10.10:FF:000008">
    <property type="entry name" value="E2F transcription factor 1"/>
    <property type="match status" value="1"/>
</dbReference>